<reference evidence="3 4" key="1">
    <citation type="submission" date="2017-08" db="EMBL/GenBank/DDBJ databases">
        <title>Infants hospitalized years apart are colonized by the same room-sourced microbial strains.</title>
        <authorList>
            <person name="Brooks B."/>
            <person name="Olm M.R."/>
            <person name="Firek B.A."/>
            <person name="Baker R."/>
            <person name="Thomas B.C."/>
            <person name="Morowitz M.J."/>
            <person name="Banfield J.F."/>
        </authorList>
    </citation>
    <scope>NUCLEOTIDE SEQUENCE [LARGE SCALE GENOMIC DNA]</scope>
    <source>
        <strain evidence="3">S2_005_002_R2_34</strain>
    </source>
</reference>
<proteinExistence type="predicted"/>
<feature type="compositionally biased region" description="Low complexity" evidence="1">
    <location>
        <begin position="213"/>
        <end position="233"/>
    </location>
</feature>
<name>A0A2W5NKX4_RHOSU</name>
<evidence type="ECO:0000313" key="3">
    <source>
        <dbReference type="EMBL" id="PZQ51485.1"/>
    </source>
</evidence>
<evidence type="ECO:0000259" key="2">
    <source>
        <dbReference type="Pfam" id="PF09851"/>
    </source>
</evidence>
<gene>
    <name evidence="3" type="ORF">DI556_04810</name>
</gene>
<protein>
    <recommendedName>
        <fullName evidence="2">SHOCT domain-containing protein</fullName>
    </recommendedName>
</protein>
<accession>A0A2W5NKX4</accession>
<dbReference type="AlphaFoldDB" id="A0A2W5NKX4"/>
<sequence>MQTLSDQGQEIARAAAERHGVSVEAAAEMLRALAAGYGNQAQFSHPELGGMGQWSRGGMLMIGDMFNNGLKARVDALATDLSAEVGRVDVLRREAAPGFASSGWPAEFGAPATSGAQNDMRYAFFPAARRLVIARGGVTEIYDSGDNMITGVGQQQGGDQTVSFSTAQGPLSLAALRRIDAAPAAAPEPVKPAAPEPVIPAAAPVAPEPPRAAAPSRPVEPARPAEAPAAAPAPGGGDVLATIEKLADLRDRGILSEEEFAAKKSELLGRL</sequence>
<dbReference type="EMBL" id="QFPW01000002">
    <property type="protein sequence ID" value="PZQ51485.1"/>
    <property type="molecule type" value="Genomic_DNA"/>
</dbReference>
<evidence type="ECO:0000256" key="1">
    <source>
        <dbReference type="SAM" id="MobiDB-lite"/>
    </source>
</evidence>
<dbReference type="Proteomes" id="UP000249185">
    <property type="component" value="Unassembled WGS sequence"/>
</dbReference>
<feature type="region of interest" description="Disordered" evidence="1">
    <location>
        <begin position="201"/>
        <end position="238"/>
    </location>
</feature>
<comment type="caution">
    <text evidence="3">The sequence shown here is derived from an EMBL/GenBank/DDBJ whole genome shotgun (WGS) entry which is preliminary data.</text>
</comment>
<dbReference type="InterPro" id="IPR018649">
    <property type="entry name" value="SHOCT"/>
</dbReference>
<organism evidence="3 4">
    <name type="scientific">Rhodovulum sulfidophilum</name>
    <name type="common">Rhodobacter sulfidophilus</name>
    <dbReference type="NCBI Taxonomy" id="35806"/>
    <lineage>
        <taxon>Bacteria</taxon>
        <taxon>Pseudomonadati</taxon>
        <taxon>Pseudomonadota</taxon>
        <taxon>Alphaproteobacteria</taxon>
        <taxon>Rhodobacterales</taxon>
        <taxon>Paracoccaceae</taxon>
        <taxon>Rhodovulum</taxon>
    </lineage>
</organism>
<evidence type="ECO:0000313" key="4">
    <source>
        <dbReference type="Proteomes" id="UP000249185"/>
    </source>
</evidence>
<dbReference type="Pfam" id="PF09851">
    <property type="entry name" value="SHOCT"/>
    <property type="match status" value="1"/>
</dbReference>
<feature type="domain" description="SHOCT" evidence="2">
    <location>
        <begin position="242"/>
        <end position="268"/>
    </location>
</feature>